<sequence>MIYLNPETVKTLKNYIKICNIGSGALFKSLGNRKSKRLSERTLKRDFEGLFRELNINKTIHGFR</sequence>
<dbReference type="GO" id="GO:0015074">
    <property type="term" value="P:DNA integration"/>
    <property type="evidence" value="ECO:0007669"/>
    <property type="project" value="InterPro"/>
</dbReference>
<dbReference type="InterPro" id="IPR011010">
    <property type="entry name" value="DNA_brk_join_enz"/>
</dbReference>
<dbReference type="Gene3D" id="1.10.443.10">
    <property type="entry name" value="Intergrase catalytic core"/>
    <property type="match status" value="1"/>
</dbReference>
<dbReference type="InterPro" id="IPR013762">
    <property type="entry name" value="Integrase-like_cat_sf"/>
</dbReference>
<keyword evidence="1" id="KW-0233">DNA recombination</keyword>
<organism evidence="2">
    <name type="scientific">marine sediment metagenome</name>
    <dbReference type="NCBI Taxonomy" id="412755"/>
    <lineage>
        <taxon>unclassified sequences</taxon>
        <taxon>metagenomes</taxon>
        <taxon>ecological metagenomes</taxon>
    </lineage>
</organism>
<reference evidence="2" key="1">
    <citation type="journal article" date="2014" name="Front. Microbiol.">
        <title>High frequency of phylogenetically diverse reductive dehalogenase-homologous genes in deep subseafloor sedimentary metagenomes.</title>
        <authorList>
            <person name="Kawai M."/>
            <person name="Futagami T."/>
            <person name="Toyoda A."/>
            <person name="Takaki Y."/>
            <person name="Nishi S."/>
            <person name="Hori S."/>
            <person name="Arai W."/>
            <person name="Tsubouchi T."/>
            <person name="Morono Y."/>
            <person name="Uchiyama I."/>
            <person name="Ito T."/>
            <person name="Fujiyama A."/>
            <person name="Inagaki F."/>
            <person name="Takami H."/>
        </authorList>
    </citation>
    <scope>NUCLEOTIDE SEQUENCE</scope>
    <source>
        <strain evidence="2">Expedition CK06-06</strain>
    </source>
</reference>
<accession>X1S6D3</accession>
<dbReference type="SUPFAM" id="SSF56349">
    <property type="entry name" value="DNA breaking-rejoining enzymes"/>
    <property type="match status" value="1"/>
</dbReference>
<dbReference type="GO" id="GO:0006310">
    <property type="term" value="P:DNA recombination"/>
    <property type="evidence" value="ECO:0007669"/>
    <property type="project" value="UniProtKB-KW"/>
</dbReference>
<name>X1S6D3_9ZZZZ</name>
<evidence type="ECO:0000256" key="1">
    <source>
        <dbReference type="ARBA" id="ARBA00023172"/>
    </source>
</evidence>
<comment type="caution">
    <text evidence="2">The sequence shown here is derived from an EMBL/GenBank/DDBJ whole genome shotgun (WGS) entry which is preliminary data.</text>
</comment>
<proteinExistence type="predicted"/>
<evidence type="ECO:0000313" key="2">
    <source>
        <dbReference type="EMBL" id="GAI74686.1"/>
    </source>
</evidence>
<feature type="non-terminal residue" evidence="2">
    <location>
        <position position="64"/>
    </location>
</feature>
<dbReference type="EMBL" id="BARW01008978">
    <property type="protein sequence ID" value="GAI74686.1"/>
    <property type="molecule type" value="Genomic_DNA"/>
</dbReference>
<dbReference type="AlphaFoldDB" id="X1S6D3"/>
<dbReference type="GO" id="GO:0003677">
    <property type="term" value="F:DNA binding"/>
    <property type="evidence" value="ECO:0007669"/>
    <property type="project" value="InterPro"/>
</dbReference>
<protein>
    <submittedName>
        <fullName evidence="2">Uncharacterized protein</fullName>
    </submittedName>
</protein>
<gene>
    <name evidence="2" type="ORF">S12H4_18217</name>
</gene>